<evidence type="ECO:0000313" key="2">
    <source>
        <dbReference type="EMBL" id="KAK4113562.1"/>
    </source>
</evidence>
<evidence type="ECO:0000256" key="1">
    <source>
        <dbReference type="SAM" id="MobiDB-lite"/>
    </source>
</evidence>
<dbReference type="EMBL" id="MU853339">
    <property type="protein sequence ID" value="KAK4113562.1"/>
    <property type="molecule type" value="Genomic_DNA"/>
</dbReference>
<dbReference type="GeneID" id="89942671"/>
<feature type="region of interest" description="Disordered" evidence="1">
    <location>
        <begin position="1"/>
        <end position="75"/>
    </location>
</feature>
<protein>
    <submittedName>
        <fullName evidence="2">Uncharacterized protein</fullName>
    </submittedName>
</protein>
<reference evidence="2" key="2">
    <citation type="submission" date="2023-05" db="EMBL/GenBank/DDBJ databases">
        <authorList>
            <consortium name="Lawrence Berkeley National Laboratory"/>
            <person name="Steindorff A."/>
            <person name="Hensen N."/>
            <person name="Bonometti L."/>
            <person name="Westerberg I."/>
            <person name="Brannstrom I.O."/>
            <person name="Guillou S."/>
            <person name="Cros-Aarteil S."/>
            <person name="Calhoun S."/>
            <person name="Haridas S."/>
            <person name="Kuo A."/>
            <person name="Mondo S."/>
            <person name="Pangilinan J."/>
            <person name="Riley R."/>
            <person name="Labutti K."/>
            <person name="Andreopoulos B."/>
            <person name="Lipzen A."/>
            <person name="Chen C."/>
            <person name="Yanf M."/>
            <person name="Daum C."/>
            <person name="Ng V."/>
            <person name="Clum A."/>
            <person name="Ohm R."/>
            <person name="Martin F."/>
            <person name="Silar P."/>
            <person name="Natvig D."/>
            <person name="Lalanne C."/>
            <person name="Gautier V."/>
            <person name="Ament-Velasquez S.L."/>
            <person name="Kruys A."/>
            <person name="Hutchinson M.I."/>
            <person name="Powell A.J."/>
            <person name="Barry K."/>
            <person name="Miller A.N."/>
            <person name="Grigoriev I.V."/>
            <person name="Debuchy R."/>
            <person name="Gladieux P."/>
            <person name="Thoren M.H."/>
            <person name="Johannesson H."/>
        </authorList>
    </citation>
    <scope>NUCLEOTIDE SEQUENCE</scope>
    <source>
        <strain evidence="2">CBS 508.74</strain>
    </source>
</reference>
<evidence type="ECO:0000313" key="3">
    <source>
        <dbReference type="Proteomes" id="UP001302812"/>
    </source>
</evidence>
<proteinExistence type="predicted"/>
<reference evidence="2" key="1">
    <citation type="journal article" date="2023" name="Mol. Phylogenet. Evol.">
        <title>Genome-scale phylogeny and comparative genomics of the fungal order Sordariales.</title>
        <authorList>
            <person name="Hensen N."/>
            <person name="Bonometti L."/>
            <person name="Westerberg I."/>
            <person name="Brannstrom I.O."/>
            <person name="Guillou S."/>
            <person name="Cros-Aarteil S."/>
            <person name="Calhoun S."/>
            <person name="Haridas S."/>
            <person name="Kuo A."/>
            <person name="Mondo S."/>
            <person name="Pangilinan J."/>
            <person name="Riley R."/>
            <person name="LaButti K."/>
            <person name="Andreopoulos B."/>
            <person name="Lipzen A."/>
            <person name="Chen C."/>
            <person name="Yan M."/>
            <person name="Daum C."/>
            <person name="Ng V."/>
            <person name="Clum A."/>
            <person name="Steindorff A."/>
            <person name="Ohm R.A."/>
            <person name="Martin F."/>
            <person name="Silar P."/>
            <person name="Natvig D.O."/>
            <person name="Lalanne C."/>
            <person name="Gautier V."/>
            <person name="Ament-Velasquez S.L."/>
            <person name="Kruys A."/>
            <person name="Hutchinson M.I."/>
            <person name="Powell A.J."/>
            <person name="Barry K."/>
            <person name="Miller A.N."/>
            <person name="Grigoriev I.V."/>
            <person name="Debuchy R."/>
            <person name="Gladieux P."/>
            <person name="Hiltunen Thoren M."/>
            <person name="Johannesson H."/>
        </authorList>
    </citation>
    <scope>NUCLEOTIDE SEQUENCE</scope>
    <source>
        <strain evidence="2">CBS 508.74</strain>
    </source>
</reference>
<feature type="compositionally biased region" description="Polar residues" evidence="1">
    <location>
        <begin position="58"/>
        <end position="74"/>
    </location>
</feature>
<gene>
    <name evidence="2" type="ORF">N656DRAFT_828627</name>
</gene>
<accession>A0AAN6TFK9</accession>
<organism evidence="2 3">
    <name type="scientific">Canariomyces notabilis</name>
    <dbReference type="NCBI Taxonomy" id="2074819"/>
    <lineage>
        <taxon>Eukaryota</taxon>
        <taxon>Fungi</taxon>
        <taxon>Dikarya</taxon>
        <taxon>Ascomycota</taxon>
        <taxon>Pezizomycotina</taxon>
        <taxon>Sordariomycetes</taxon>
        <taxon>Sordariomycetidae</taxon>
        <taxon>Sordariales</taxon>
        <taxon>Chaetomiaceae</taxon>
        <taxon>Canariomyces</taxon>
    </lineage>
</organism>
<dbReference type="Proteomes" id="UP001302812">
    <property type="component" value="Unassembled WGS sequence"/>
</dbReference>
<sequence>MSSRYTGPVSKLTRSLSTTPSIGRPSQLLNNAPKTASGAARKRSPSPVVADEPGADVSPSSMHPSTQFTPSSIGLSHRPTLDLTTYCSHYQSLRHHSTTSTTSTPPHRPAPPRAARTIPFMQTFHHSAPKPSPSLATMSAAPVIVLPNLFQLEQEQTGGYDPYAHIRVPLLPDNTSPPAGFRLPEAADAPLPLPEIVVVAPDPAQELPSALTEIEGMGVDGVELKFAHELGREGEAAESFEMGRGMIRDLWKGMMGSSNSSSSGAKSAA</sequence>
<dbReference type="AlphaFoldDB" id="A0AAN6TFK9"/>
<name>A0AAN6TFK9_9PEZI</name>
<keyword evidence="3" id="KW-1185">Reference proteome</keyword>
<dbReference type="RefSeq" id="XP_064671132.1">
    <property type="nucleotide sequence ID" value="XM_064818545.1"/>
</dbReference>
<comment type="caution">
    <text evidence="2">The sequence shown here is derived from an EMBL/GenBank/DDBJ whole genome shotgun (WGS) entry which is preliminary data.</text>
</comment>
<feature type="compositionally biased region" description="Polar residues" evidence="1">
    <location>
        <begin position="12"/>
        <end position="21"/>
    </location>
</feature>